<keyword evidence="3 7" id="KW-1133">Transmembrane helix</keyword>
<sequence>MLECFLVFTSAISNLISFSAYLDSVFSCSINAILTILTAATSINLVGIVAIERYFLIVKGKPLSNRAYYMLILGLELLNLSSCIFGGTFNGFSINPTSVYCLFDLNNWAGKVGNIIIAISLGISLSMIYFGYINIMIKRRTLTLQNQRIFPFKAEKIKRDANSTIFKSALIIIASTFTNLPYCVLLVITLIYPQFLTPLIGTLCTWSIMFNMIINTTIVLRLRTDLWIELKKLLYIKSDDSDVENDNIDDYQLAIINEESNDILSNN</sequence>
<dbReference type="InterPro" id="IPR000276">
    <property type="entry name" value="GPCR_Rhodpsn"/>
</dbReference>
<feature type="transmembrane region" description="Helical" evidence="7">
    <location>
        <begin position="169"/>
        <end position="192"/>
    </location>
</feature>
<feature type="transmembrane region" description="Helical" evidence="7">
    <location>
        <begin position="68"/>
        <end position="92"/>
    </location>
</feature>
<reference evidence="9 10" key="1">
    <citation type="journal article" date="2015" name="Genome Biol. Evol.">
        <title>Phylogenomic analyses indicate that early fungi evolved digesting cell walls of algal ancestors of land plants.</title>
        <authorList>
            <person name="Chang Y."/>
            <person name="Wang S."/>
            <person name="Sekimoto S."/>
            <person name="Aerts A.L."/>
            <person name="Choi C."/>
            <person name="Clum A."/>
            <person name="LaButti K.M."/>
            <person name="Lindquist E.A."/>
            <person name="Yee Ngan C."/>
            <person name="Ohm R.A."/>
            <person name="Salamov A.A."/>
            <person name="Grigoriev I.V."/>
            <person name="Spatafora J.W."/>
            <person name="Berbee M.L."/>
        </authorList>
    </citation>
    <scope>NUCLEOTIDE SEQUENCE [LARGE SCALE GENOMIC DNA]</scope>
    <source>
        <strain evidence="9 10">NRRL 28638</strain>
    </source>
</reference>
<protein>
    <recommendedName>
        <fullName evidence="8">G-protein coupled receptors family 1 profile domain-containing protein</fullName>
    </recommendedName>
</protein>
<evidence type="ECO:0000256" key="6">
    <source>
        <dbReference type="ARBA" id="ARBA00023170"/>
    </source>
</evidence>
<keyword evidence="6" id="KW-0675">Receptor</keyword>
<evidence type="ECO:0000256" key="3">
    <source>
        <dbReference type="ARBA" id="ARBA00022989"/>
    </source>
</evidence>
<dbReference type="SUPFAM" id="SSF81321">
    <property type="entry name" value="Family A G protein-coupled receptor-like"/>
    <property type="match status" value="1"/>
</dbReference>
<dbReference type="GO" id="GO:0004930">
    <property type="term" value="F:G protein-coupled receptor activity"/>
    <property type="evidence" value="ECO:0007669"/>
    <property type="project" value="UniProtKB-KW"/>
</dbReference>
<evidence type="ECO:0000256" key="2">
    <source>
        <dbReference type="ARBA" id="ARBA00022692"/>
    </source>
</evidence>
<evidence type="ECO:0000256" key="4">
    <source>
        <dbReference type="ARBA" id="ARBA00023040"/>
    </source>
</evidence>
<dbReference type="Proteomes" id="UP000070444">
    <property type="component" value="Unassembled WGS sequence"/>
</dbReference>
<evidence type="ECO:0000259" key="8">
    <source>
        <dbReference type="PROSITE" id="PS50262"/>
    </source>
</evidence>
<dbReference type="PANTHER" id="PTHR24240">
    <property type="entry name" value="OPSIN"/>
    <property type="match status" value="1"/>
</dbReference>
<evidence type="ECO:0000313" key="9">
    <source>
        <dbReference type="EMBL" id="KXN72210.1"/>
    </source>
</evidence>
<keyword evidence="5 7" id="KW-0472">Membrane</keyword>
<evidence type="ECO:0000256" key="5">
    <source>
        <dbReference type="ARBA" id="ARBA00023136"/>
    </source>
</evidence>
<dbReference type="GO" id="GO:0016020">
    <property type="term" value="C:membrane"/>
    <property type="evidence" value="ECO:0007669"/>
    <property type="project" value="UniProtKB-SubCell"/>
</dbReference>
<feature type="domain" description="G-protein coupled receptors family 1 profile" evidence="8">
    <location>
        <begin position="1"/>
        <end position="219"/>
    </location>
</feature>
<evidence type="ECO:0000313" key="10">
    <source>
        <dbReference type="Proteomes" id="UP000070444"/>
    </source>
</evidence>
<dbReference type="InterPro" id="IPR017452">
    <property type="entry name" value="GPCR_Rhodpsn_7TM"/>
</dbReference>
<dbReference type="EMBL" id="KQ964457">
    <property type="protein sequence ID" value="KXN72210.1"/>
    <property type="molecule type" value="Genomic_DNA"/>
</dbReference>
<name>A0A137PB19_CONC2</name>
<accession>A0A137PB19</accession>
<evidence type="ECO:0000256" key="7">
    <source>
        <dbReference type="SAM" id="Phobius"/>
    </source>
</evidence>
<proteinExistence type="predicted"/>
<keyword evidence="4" id="KW-0297">G-protein coupled receptor</keyword>
<feature type="transmembrane region" description="Helical" evidence="7">
    <location>
        <begin position="198"/>
        <end position="222"/>
    </location>
</feature>
<keyword evidence="2 7" id="KW-0812">Transmembrane</keyword>
<gene>
    <name evidence="9" type="ORF">CONCODRAFT_4955</name>
</gene>
<comment type="subcellular location">
    <subcellularLocation>
        <location evidence="1">Membrane</location>
        <topology evidence="1">Multi-pass membrane protein</topology>
    </subcellularLocation>
</comment>
<dbReference type="PROSITE" id="PS00237">
    <property type="entry name" value="G_PROTEIN_RECEP_F1_1"/>
    <property type="match status" value="1"/>
</dbReference>
<organism evidence="9 10">
    <name type="scientific">Conidiobolus coronatus (strain ATCC 28846 / CBS 209.66 / NRRL 28638)</name>
    <name type="common">Delacroixia coronata</name>
    <dbReference type="NCBI Taxonomy" id="796925"/>
    <lineage>
        <taxon>Eukaryota</taxon>
        <taxon>Fungi</taxon>
        <taxon>Fungi incertae sedis</taxon>
        <taxon>Zoopagomycota</taxon>
        <taxon>Entomophthoromycotina</taxon>
        <taxon>Entomophthoromycetes</taxon>
        <taxon>Entomophthorales</taxon>
        <taxon>Ancylistaceae</taxon>
        <taxon>Conidiobolus</taxon>
    </lineage>
</organism>
<keyword evidence="10" id="KW-1185">Reference proteome</keyword>
<keyword evidence="4" id="KW-0807">Transducer</keyword>
<dbReference type="InterPro" id="IPR050125">
    <property type="entry name" value="GPCR_opsins"/>
</dbReference>
<feature type="transmembrane region" description="Helical" evidence="7">
    <location>
        <begin position="32"/>
        <end position="56"/>
    </location>
</feature>
<evidence type="ECO:0000256" key="1">
    <source>
        <dbReference type="ARBA" id="ARBA00004141"/>
    </source>
</evidence>
<feature type="transmembrane region" description="Helical" evidence="7">
    <location>
        <begin position="112"/>
        <end position="132"/>
    </location>
</feature>
<dbReference type="PROSITE" id="PS50262">
    <property type="entry name" value="G_PROTEIN_RECEP_F1_2"/>
    <property type="match status" value="1"/>
</dbReference>
<dbReference type="Gene3D" id="1.20.1070.10">
    <property type="entry name" value="Rhodopsin 7-helix transmembrane proteins"/>
    <property type="match status" value="1"/>
</dbReference>
<dbReference type="AlphaFoldDB" id="A0A137PB19"/>